<comment type="caution">
    <text evidence="1">The sequence shown here is derived from an EMBL/GenBank/DDBJ whole genome shotgun (WGS) entry which is preliminary data.</text>
</comment>
<feature type="non-terminal residue" evidence="1">
    <location>
        <position position="368"/>
    </location>
</feature>
<evidence type="ECO:0000313" key="2">
    <source>
        <dbReference type="Proteomes" id="UP000698800"/>
    </source>
</evidence>
<name>A0A9P8HYQ6_9PEZI</name>
<proteinExistence type="predicted"/>
<gene>
    <name evidence="1" type="ORF">FGG08_007691</name>
</gene>
<dbReference type="EMBL" id="JAGHQL010000511">
    <property type="protein sequence ID" value="KAH0533528.1"/>
    <property type="molecule type" value="Genomic_DNA"/>
</dbReference>
<dbReference type="AlphaFoldDB" id="A0A9P8HYQ6"/>
<keyword evidence="2" id="KW-1185">Reference proteome</keyword>
<feature type="non-terminal residue" evidence="1">
    <location>
        <position position="1"/>
    </location>
</feature>
<evidence type="ECO:0000313" key="1">
    <source>
        <dbReference type="EMBL" id="KAH0533528.1"/>
    </source>
</evidence>
<protein>
    <submittedName>
        <fullName evidence="1">Uncharacterized protein</fullName>
    </submittedName>
</protein>
<reference evidence="1" key="1">
    <citation type="submission" date="2021-03" db="EMBL/GenBank/DDBJ databases">
        <title>Comparative genomics and phylogenomic investigation of the class Geoglossomycetes provide insights into ecological specialization and systematics.</title>
        <authorList>
            <person name="Melie T."/>
            <person name="Pirro S."/>
            <person name="Miller A.N."/>
            <person name="Quandt A."/>
        </authorList>
    </citation>
    <scope>NUCLEOTIDE SEQUENCE</scope>
    <source>
        <strain evidence="1">GBOQ0MN5Z8</strain>
    </source>
</reference>
<accession>A0A9P8HYQ6</accession>
<dbReference type="Proteomes" id="UP000698800">
    <property type="component" value="Unassembled WGS sequence"/>
</dbReference>
<sequence length="368" mass="39262">LAGDLRLFDEAFALYVIAGIADDLERHVTVQDLVASAQDDAHAAATELLHQGELVGAADAGWQCRRLGRGEVSQADGRGAVTFLTWRQDQGFSAAGAAGWTLGLGAAWLVPDAVLQDDDIGPILDFGFRFHQWDAHHPTATVGAGPGIRIAGGGLAVWADGRDGHGTADDRPIEQGWRDAADRRHLPAVTLVAAIWIDASTPAAQRVRESDSSGFERAVEAGPRIADLATLAQPTVGQHQRSHGLDDRHRARQHAGVVTALGLEVDVVAGVVGARLRFEYGCRRLEDDAQIDRHTVADTTLDAARAVGRGGHVLGIAVPTVMIVVFQAAEFGTAEAGTDLDALARRQAEERLRQQRVEFVEHRLTQAG</sequence>
<organism evidence="1 2">
    <name type="scientific">Glutinoglossum americanum</name>
    <dbReference type="NCBI Taxonomy" id="1670608"/>
    <lineage>
        <taxon>Eukaryota</taxon>
        <taxon>Fungi</taxon>
        <taxon>Dikarya</taxon>
        <taxon>Ascomycota</taxon>
        <taxon>Pezizomycotina</taxon>
        <taxon>Geoglossomycetes</taxon>
        <taxon>Geoglossales</taxon>
        <taxon>Geoglossaceae</taxon>
        <taxon>Glutinoglossum</taxon>
    </lineage>
</organism>